<gene>
    <name evidence="2" type="ORF">WJU22_08820</name>
</gene>
<evidence type="ECO:0000313" key="3">
    <source>
        <dbReference type="Proteomes" id="UP001449657"/>
    </source>
</evidence>
<proteinExistence type="predicted"/>
<dbReference type="InterPro" id="IPR005901">
    <property type="entry name" value="GLPGLI"/>
</dbReference>
<name>A0ABZ2Z7R3_9BACT</name>
<sequence length="281" mass="31590">MNSFLKYIIPALLLSALFSFRQQDDTPIEGRAGIAYYHFSHVRDTMRPSRIWEEDFQLAFGPQQSVYLSATKRRQDSAHRAAFEEAERTNSATVNMGVWRPVTEESVYNNGQALLVNRSFRQANYLIKEPLEKTDWQITTETKQILGHTCQKATGTVKGRTYTAWFTTDIPASFGPWKLYGLPGLILEAHDNANRIRFTCTRIETDAALPSGVSLEPPADATSTTNTAFLRMEAAYREGLSANAGSTDDIRVETATVNGQQMNAPNNKPRFNYPLELPLTK</sequence>
<keyword evidence="3" id="KW-1185">Reference proteome</keyword>
<reference evidence="2 3" key="1">
    <citation type="submission" date="2024-03" db="EMBL/GenBank/DDBJ databases">
        <title>Chitinophaga caseinilytica sp. nov., a casein hydrolysing bacterium isolated from forest soil.</title>
        <authorList>
            <person name="Lee D.S."/>
            <person name="Han D.M."/>
            <person name="Baek J.H."/>
            <person name="Choi D.G."/>
            <person name="Jeon J.H."/>
            <person name="Jeon C.O."/>
        </authorList>
    </citation>
    <scope>NUCLEOTIDE SEQUENCE [LARGE SCALE GENOMIC DNA]</scope>
    <source>
        <strain evidence="2 3">KACC 19118</strain>
    </source>
</reference>
<dbReference type="Proteomes" id="UP001449657">
    <property type="component" value="Chromosome"/>
</dbReference>
<dbReference type="EMBL" id="CP150096">
    <property type="protein sequence ID" value="WZN48276.1"/>
    <property type="molecule type" value="Genomic_DNA"/>
</dbReference>
<protein>
    <submittedName>
        <fullName evidence="2">GLPGLI family protein</fullName>
    </submittedName>
</protein>
<evidence type="ECO:0000313" key="2">
    <source>
        <dbReference type="EMBL" id="WZN48276.1"/>
    </source>
</evidence>
<dbReference type="RefSeq" id="WP_341842871.1">
    <property type="nucleotide sequence ID" value="NZ_CP149792.1"/>
</dbReference>
<organism evidence="2 3">
    <name type="scientific">Chitinophaga caseinilytica</name>
    <dbReference type="NCBI Taxonomy" id="2267521"/>
    <lineage>
        <taxon>Bacteria</taxon>
        <taxon>Pseudomonadati</taxon>
        <taxon>Bacteroidota</taxon>
        <taxon>Chitinophagia</taxon>
        <taxon>Chitinophagales</taxon>
        <taxon>Chitinophagaceae</taxon>
        <taxon>Chitinophaga</taxon>
    </lineage>
</organism>
<accession>A0ABZ2Z7R3</accession>
<feature type="region of interest" description="Disordered" evidence="1">
    <location>
        <begin position="260"/>
        <end position="281"/>
    </location>
</feature>
<evidence type="ECO:0000256" key="1">
    <source>
        <dbReference type="SAM" id="MobiDB-lite"/>
    </source>
</evidence>
<dbReference type="Pfam" id="PF22252">
    <property type="entry name" value="PNGase_F-II_N"/>
    <property type="match status" value="1"/>
</dbReference>
<dbReference type="NCBIfam" id="TIGR01200">
    <property type="entry name" value="GLPGLI"/>
    <property type="match status" value="1"/>
</dbReference>